<dbReference type="SMART" id="SM00267">
    <property type="entry name" value="GGDEF"/>
    <property type="match status" value="1"/>
</dbReference>
<dbReference type="RefSeq" id="WP_091649650.1">
    <property type="nucleotide sequence ID" value="NZ_FNHQ01000011.1"/>
</dbReference>
<dbReference type="CDD" id="cd01948">
    <property type="entry name" value="EAL"/>
    <property type="match status" value="1"/>
</dbReference>
<dbReference type="PANTHER" id="PTHR33121">
    <property type="entry name" value="CYCLIC DI-GMP PHOSPHODIESTERASE PDEF"/>
    <property type="match status" value="1"/>
</dbReference>
<dbReference type="Proteomes" id="UP000199309">
    <property type="component" value="Unassembled WGS sequence"/>
</dbReference>
<reference evidence="3 4" key="1">
    <citation type="submission" date="2016-10" db="EMBL/GenBank/DDBJ databases">
        <authorList>
            <person name="de Groot N.N."/>
        </authorList>
    </citation>
    <scope>NUCLEOTIDE SEQUENCE [LARGE SCALE GENOMIC DNA]</scope>
    <source>
        <strain evidence="3 4">DSM 16981</strain>
    </source>
</reference>
<dbReference type="Gene3D" id="3.30.70.270">
    <property type="match status" value="1"/>
</dbReference>
<dbReference type="PANTHER" id="PTHR33121:SF70">
    <property type="entry name" value="SIGNALING PROTEIN YKOW"/>
    <property type="match status" value="1"/>
</dbReference>
<dbReference type="SMART" id="SM00052">
    <property type="entry name" value="EAL"/>
    <property type="match status" value="1"/>
</dbReference>
<keyword evidence="4" id="KW-1185">Reference proteome</keyword>
<organism evidence="3 4">
    <name type="scientific">Megasphaera paucivorans</name>
    <dbReference type="NCBI Taxonomy" id="349095"/>
    <lineage>
        <taxon>Bacteria</taxon>
        <taxon>Bacillati</taxon>
        <taxon>Bacillota</taxon>
        <taxon>Negativicutes</taxon>
        <taxon>Veillonellales</taxon>
        <taxon>Veillonellaceae</taxon>
        <taxon>Megasphaera</taxon>
    </lineage>
</organism>
<dbReference type="NCBIfam" id="TIGR00254">
    <property type="entry name" value="GGDEF"/>
    <property type="match status" value="1"/>
</dbReference>
<evidence type="ECO:0000313" key="4">
    <source>
        <dbReference type="Proteomes" id="UP000199309"/>
    </source>
</evidence>
<gene>
    <name evidence="3" type="ORF">SAMN05660299_01330</name>
</gene>
<dbReference type="PROSITE" id="PS50883">
    <property type="entry name" value="EAL"/>
    <property type="match status" value="1"/>
</dbReference>
<dbReference type="STRING" id="349095.SAMN05660299_01330"/>
<dbReference type="Gene3D" id="3.20.20.450">
    <property type="entry name" value="EAL domain"/>
    <property type="match status" value="1"/>
</dbReference>
<feature type="domain" description="GGDEF" evidence="2">
    <location>
        <begin position="40"/>
        <end position="170"/>
    </location>
</feature>
<proteinExistence type="predicted"/>
<dbReference type="SUPFAM" id="SSF141868">
    <property type="entry name" value="EAL domain-like"/>
    <property type="match status" value="1"/>
</dbReference>
<dbReference type="Pfam" id="PF00563">
    <property type="entry name" value="EAL"/>
    <property type="match status" value="1"/>
</dbReference>
<evidence type="ECO:0000313" key="3">
    <source>
        <dbReference type="EMBL" id="SDM67196.1"/>
    </source>
</evidence>
<dbReference type="GO" id="GO:0071111">
    <property type="term" value="F:cyclic-guanylate-specific phosphodiesterase activity"/>
    <property type="evidence" value="ECO:0007669"/>
    <property type="project" value="InterPro"/>
</dbReference>
<dbReference type="InterPro" id="IPR050706">
    <property type="entry name" value="Cyclic-di-GMP_PDE-like"/>
</dbReference>
<dbReference type="OrthoDB" id="9813903at2"/>
<dbReference type="AlphaFoldDB" id="A0A1G9V576"/>
<name>A0A1G9V576_9FIRM</name>
<dbReference type="SUPFAM" id="SSF55073">
    <property type="entry name" value="Nucleotide cyclase"/>
    <property type="match status" value="1"/>
</dbReference>
<dbReference type="InterPro" id="IPR035919">
    <property type="entry name" value="EAL_sf"/>
</dbReference>
<accession>A0A1G9V576</accession>
<evidence type="ECO:0000259" key="1">
    <source>
        <dbReference type="PROSITE" id="PS50883"/>
    </source>
</evidence>
<dbReference type="PROSITE" id="PS50887">
    <property type="entry name" value="GGDEF"/>
    <property type="match status" value="1"/>
</dbReference>
<evidence type="ECO:0000259" key="2">
    <source>
        <dbReference type="PROSITE" id="PS50887"/>
    </source>
</evidence>
<protein>
    <submittedName>
        <fullName evidence="3">Diguanylate cyclase (GGDEF) domain-containing protein</fullName>
    </submittedName>
</protein>
<dbReference type="InterPro" id="IPR000160">
    <property type="entry name" value="GGDEF_dom"/>
</dbReference>
<dbReference type="InterPro" id="IPR001633">
    <property type="entry name" value="EAL_dom"/>
</dbReference>
<dbReference type="Pfam" id="PF00990">
    <property type="entry name" value="GGDEF"/>
    <property type="match status" value="1"/>
</dbReference>
<dbReference type="InterPro" id="IPR043128">
    <property type="entry name" value="Rev_trsase/Diguanyl_cyclase"/>
</dbReference>
<dbReference type="EMBL" id="FNHQ01000011">
    <property type="protein sequence ID" value="SDM67196.1"/>
    <property type="molecule type" value="Genomic_DNA"/>
</dbReference>
<dbReference type="CDD" id="cd01949">
    <property type="entry name" value="GGDEF"/>
    <property type="match status" value="1"/>
</dbReference>
<sequence>MKADAIGQTEFAKYDGLTGLYSRQYFFAQAEKVLSTHQRKEYIVVCSNIVKFKLVNELFGTSAGDYVLKTLGEVVRSWQRDSHGRDIFGRLHSDHFVGCLPLGRLHIRSFIEYCQAVLEKLDLNINVNFTFGIYKVNDENMTVKEMTDCAIVALQSVTPNGIKPYAVYDNIMHDKMRRDQMLAASMKNSLDRGEFQVFYQPMYDFSTKQIIRAEALIRWFHHELGTVHPNEFIPLFERNGMIVALDQYIWEAVCRYQRQCLDAMRSIVPVSVNVSRVDFYHQDIVELLTILLRKYDLPPHVLELEVTESAYMDDPRQMRVILTQLKEVGFHILMDDFGSGYSSLNMLMNLPVDTLKIDMLFIRQMDISQRAGDIIGSIVQMAQWLNLETVMEGVETREQSEYLKNIGCNAGQGYYFSKPISETDFFHFMDEYTPPVSEEIINIDYNMSCYKTIMAYDRKIMALLDLLNGMGLYELKNSVLTLLWANHGYAQIWGRHTLSTNNDGWNPIQPADQIIVQQSLEQAKCKKRPVSFTYHSIHYDGHSMLMHAQAHYLGMRNNGDIYLITFFDLTNCIRS</sequence>
<feature type="domain" description="EAL" evidence="1">
    <location>
        <begin position="179"/>
        <end position="433"/>
    </location>
</feature>
<dbReference type="InterPro" id="IPR029787">
    <property type="entry name" value="Nucleotide_cyclase"/>
</dbReference>